<name>A0A0N5A8E5_9BILA</name>
<organism evidence="2 3">
    <name type="scientific">Syphacia muris</name>
    <dbReference type="NCBI Taxonomy" id="451379"/>
    <lineage>
        <taxon>Eukaryota</taxon>
        <taxon>Metazoa</taxon>
        <taxon>Ecdysozoa</taxon>
        <taxon>Nematoda</taxon>
        <taxon>Chromadorea</taxon>
        <taxon>Rhabditida</taxon>
        <taxon>Spirurina</taxon>
        <taxon>Oxyuridomorpha</taxon>
        <taxon>Oxyuroidea</taxon>
        <taxon>Oxyuridae</taxon>
        <taxon>Syphacia</taxon>
    </lineage>
</organism>
<evidence type="ECO:0000259" key="1">
    <source>
        <dbReference type="PROSITE" id="PS52001"/>
    </source>
</evidence>
<dbReference type="SMART" id="SM00995">
    <property type="entry name" value="AD"/>
    <property type="match status" value="1"/>
</dbReference>
<dbReference type="InterPro" id="IPR048478">
    <property type="entry name" value="LSM12_LSM"/>
</dbReference>
<feature type="domain" description="AD" evidence="1">
    <location>
        <begin position="106"/>
        <end position="205"/>
    </location>
</feature>
<dbReference type="WBParaSite" id="SMUV_0000034401-mRNA-1">
    <property type="protein sequence ID" value="SMUV_0000034401-mRNA-1"/>
    <property type="gene ID" value="SMUV_0000034401"/>
</dbReference>
<keyword evidence="2" id="KW-1185">Reference proteome</keyword>
<dbReference type="PANTHER" id="PTHR13542">
    <property type="entry name" value="LSM12 HOMOLOG"/>
    <property type="match status" value="1"/>
</dbReference>
<evidence type="ECO:0000313" key="3">
    <source>
        <dbReference type="WBParaSite" id="SMUV_0000034401-mRNA-1"/>
    </source>
</evidence>
<sequence>MRVMTAFDATTSGGSLVDCNSNQTDSAGTDIISVFPVGSTVKCTTRIPTTITGEVICYDNQARMLVLRDTSGPKAMLRFVNLALVEEVDSLSEGSNEAVDYEGDSLPFDQAQVQERLRRAVARKKASLMQANVSLEGQQCFIALRKTLEDVKWDGDCISVLGCALVRPPYTTDSIERVGDPTNNAGSQAVDHIRKIVRFLSKNCAFAQGRASSDDAPADPTPSH</sequence>
<dbReference type="STRING" id="451379.A0A0N5A8E5"/>
<dbReference type="PROSITE" id="PS52001">
    <property type="entry name" value="AD"/>
    <property type="match status" value="1"/>
</dbReference>
<dbReference type="Pfam" id="PF21166">
    <property type="entry name" value="LSM12_LSM"/>
    <property type="match status" value="1"/>
</dbReference>
<accession>A0A0N5A8E5</accession>
<reference evidence="3" key="1">
    <citation type="submission" date="2017-02" db="UniProtKB">
        <authorList>
            <consortium name="WormBaseParasite"/>
        </authorList>
    </citation>
    <scope>IDENTIFICATION</scope>
</reference>
<dbReference type="InterPro" id="IPR039683">
    <property type="entry name" value="Lsm12-like"/>
</dbReference>
<protein>
    <submittedName>
        <fullName evidence="3">AD domain-containing protein</fullName>
    </submittedName>
</protein>
<dbReference type="InterPro" id="IPR047574">
    <property type="entry name" value="AD"/>
</dbReference>
<dbReference type="AlphaFoldDB" id="A0A0N5A8E5"/>
<evidence type="ECO:0000313" key="2">
    <source>
        <dbReference type="Proteomes" id="UP000046393"/>
    </source>
</evidence>
<dbReference type="Proteomes" id="UP000046393">
    <property type="component" value="Unplaced"/>
</dbReference>
<proteinExistence type="predicted"/>
<dbReference type="InterPro" id="IPR019181">
    <property type="entry name" value="LSM12_ABD"/>
</dbReference>
<dbReference type="Pfam" id="PF09793">
    <property type="entry name" value="AD"/>
    <property type="match status" value="1"/>
</dbReference>